<evidence type="ECO:0000313" key="2">
    <source>
        <dbReference type="EMBL" id="MBD2690419.1"/>
    </source>
</evidence>
<sequence>MFNLQRIFTGLVLKSLYIIYWISNFFVEIKYFFRKRAALTKSQEILEWVKTQNIPLDTSEALKLPDHLLGITHDDLVQVLHTSEDRYYVAIMINYSSGITGTTHRVKGIFACDVPLEPRYLTKIPNVCHRINILGEYQKPYKFAWAFTNLEVDKQYNDCLFAVHRQLN</sequence>
<reference evidence="2 3" key="1">
    <citation type="journal article" date="2020" name="ISME J.">
        <title>Comparative genomics reveals insights into cyanobacterial evolution and habitat adaptation.</title>
        <authorList>
            <person name="Chen M.Y."/>
            <person name="Teng W.K."/>
            <person name="Zhao L."/>
            <person name="Hu C.X."/>
            <person name="Zhou Y.K."/>
            <person name="Han B.P."/>
            <person name="Song L.R."/>
            <person name="Shu W.S."/>
        </authorList>
    </citation>
    <scope>NUCLEOTIDE SEQUENCE [LARGE SCALE GENOMIC DNA]</scope>
    <source>
        <strain evidence="2 3">FACHB-362</strain>
    </source>
</reference>
<keyword evidence="1" id="KW-0472">Membrane</keyword>
<gene>
    <name evidence="2" type="ORF">H6G68_01415</name>
</gene>
<dbReference type="Proteomes" id="UP000660381">
    <property type="component" value="Unassembled WGS sequence"/>
</dbReference>
<dbReference type="EMBL" id="JACJTQ010000001">
    <property type="protein sequence ID" value="MBD2690419.1"/>
    <property type="molecule type" value="Genomic_DNA"/>
</dbReference>
<protein>
    <submittedName>
        <fullName evidence="2">Uncharacterized protein</fullName>
    </submittedName>
</protein>
<organism evidence="2 3">
    <name type="scientific">Anabaena catenula FACHB-362</name>
    <dbReference type="NCBI Taxonomy" id="2692877"/>
    <lineage>
        <taxon>Bacteria</taxon>
        <taxon>Bacillati</taxon>
        <taxon>Cyanobacteriota</taxon>
        <taxon>Cyanophyceae</taxon>
        <taxon>Nostocales</taxon>
        <taxon>Nostocaceae</taxon>
        <taxon>Anabaena</taxon>
    </lineage>
</organism>
<keyword evidence="1" id="KW-1133">Transmembrane helix</keyword>
<keyword evidence="1" id="KW-0812">Transmembrane</keyword>
<keyword evidence="3" id="KW-1185">Reference proteome</keyword>
<proteinExistence type="predicted"/>
<comment type="caution">
    <text evidence="2">The sequence shown here is derived from an EMBL/GenBank/DDBJ whole genome shotgun (WGS) entry which is preliminary data.</text>
</comment>
<feature type="transmembrane region" description="Helical" evidence="1">
    <location>
        <begin position="6"/>
        <end position="27"/>
    </location>
</feature>
<evidence type="ECO:0000313" key="3">
    <source>
        <dbReference type="Proteomes" id="UP000660381"/>
    </source>
</evidence>
<name>A0ABR8IXX2_9NOST</name>
<dbReference type="RefSeq" id="WP_190904995.1">
    <property type="nucleotide sequence ID" value="NZ_JACJTQ010000001.1"/>
</dbReference>
<evidence type="ECO:0000256" key="1">
    <source>
        <dbReference type="SAM" id="Phobius"/>
    </source>
</evidence>
<accession>A0ABR8IXX2</accession>